<organism evidence="4 5">
    <name type="scientific">Paenibacillus glucanolyticus</name>
    <dbReference type="NCBI Taxonomy" id="59843"/>
    <lineage>
        <taxon>Bacteria</taxon>
        <taxon>Bacillati</taxon>
        <taxon>Bacillota</taxon>
        <taxon>Bacilli</taxon>
        <taxon>Bacillales</taxon>
        <taxon>Paenibacillaceae</taxon>
        <taxon>Paenibacillus</taxon>
    </lineage>
</organism>
<feature type="region of interest" description="Disordered" evidence="2">
    <location>
        <begin position="321"/>
        <end position="342"/>
    </location>
</feature>
<sequence length="342" mass="37892">MNNLVVYIDLIFLANLVIDGILLALTAWMRRVKPRWWRLVLSSVVGALYVVMMFVPQLSFLYTFLIKFGLSLIMLWIAFGFASLQSYLRHLGAFYMVNFAAAGGIIGFHYLVQNSGELFSGIWYTTSGGLSFELKVGFWFACITFFVVVFAFKAVQTTKRKTENRETLLGDVSVWIGSTKISCVGLLDTGNQLSDPLTRTPVMVMEAALWEAYLPQGWSKQLMEGEPDKLIMGLGAEEFDWQDRLRLVPYRGVNRGAAFMLALKPDMVRIELGGLEYVSSKVLIGLDGGTLSGDRAYRAIIHPALTEGEGTPKVHAGIAQEEALQQNTESSLVESGEAKTAG</sequence>
<feature type="transmembrane region" description="Helical" evidence="3">
    <location>
        <begin position="6"/>
        <end position="29"/>
    </location>
</feature>
<keyword evidence="3" id="KW-1133">Transmembrane helix</keyword>
<dbReference type="Pfam" id="PF03419">
    <property type="entry name" value="Peptidase_U4"/>
    <property type="match status" value="1"/>
</dbReference>
<protein>
    <submittedName>
        <fullName evidence="4">Sigma-E processing peptidase SpoIIGA</fullName>
    </submittedName>
</protein>
<dbReference type="GO" id="GO:0006508">
    <property type="term" value="P:proteolysis"/>
    <property type="evidence" value="ECO:0007669"/>
    <property type="project" value="InterPro"/>
</dbReference>
<dbReference type="AlphaFoldDB" id="A0A163MJS2"/>
<feature type="transmembrane region" description="Helical" evidence="3">
    <location>
        <begin position="93"/>
        <end position="112"/>
    </location>
</feature>
<dbReference type="GO" id="GO:0004190">
    <property type="term" value="F:aspartic-type endopeptidase activity"/>
    <property type="evidence" value="ECO:0007669"/>
    <property type="project" value="InterPro"/>
</dbReference>
<dbReference type="GO" id="GO:0030436">
    <property type="term" value="P:asexual sporulation"/>
    <property type="evidence" value="ECO:0007669"/>
    <property type="project" value="InterPro"/>
</dbReference>
<dbReference type="Proteomes" id="UP000076796">
    <property type="component" value="Unassembled WGS sequence"/>
</dbReference>
<feature type="compositionally biased region" description="Polar residues" evidence="2">
    <location>
        <begin position="323"/>
        <end position="333"/>
    </location>
</feature>
<keyword evidence="5" id="KW-1185">Reference proteome</keyword>
<accession>A0A163MJS2</accession>
<dbReference type="STRING" id="59843.A3958_17685"/>
<dbReference type="PIRSF" id="PIRSF018571">
    <property type="entry name" value="SpoIIGA"/>
    <property type="match status" value="1"/>
</dbReference>
<gene>
    <name evidence="4" type="ORF">AWU65_18260</name>
</gene>
<feature type="active site" evidence="1">
    <location>
        <position position="188"/>
    </location>
</feature>
<keyword evidence="3" id="KW-0812">Transmembrane</keyword>
<proteinExistence type="predicted"/>
<feature type="transmembrane region" description="Helical" evidence="3">
    <location>
        <begin position="136"/>
        <end position="155"/>
    </location>
</feature>
<evidence type="ECO:0000313" key="4">
    <source>
        <dbReference type="EMBL" id="KZS49131.1"/>
    </source>
</evidence>
<evidence type="ECO:0000256" key="2">
    <source>
        <dbReference type="SAM" id="MobiDB-lite"/>
    </source>
</evidence>
<dbReference type="InterPro" id="IPR005081">
    <property type="entry name" value="SpoIIGA"/>
</dbReference>
<name>A0A163MJS2_9BACL</name>
<dbReference type="EMBL" id="LWMH01000001">
    <property type="protein sequence ID" value="KZS49131.1"/>
    <property type="molecule type" value="Genomic_DNA"/>
</dbReference>
<keyword evidence="3" id="KW-0472">Membrane</keyword>
<feature type="transmembrane region" description="Helical" evidence="3">
    <location>
        <begin position="36"/>
        <end position="55"/>
    </location>
</feature>
<evidence type="ECO:0000256" key="3">
    <source>
        <dbReference type="SAM" id="Phobius"/>
    </source>
</evidence>
<evidence type="ECO:0000256" key="1">
    <source>
        <dbReference type="PIRSR" id="PIRSR018571-1"/>
    </source>
</evidence>
<comment type="caution">
    <text evidence="4">The sequence shown here is derived from an EMBL/GenBank/DDBJ whole genome shotgun (WGS) entry which is preliminary data.</text>
</comment>
<feature type="transmembrane region" description="Helical" evidence="3">
    <location>
        <begin position="61"/>
        <end position="81"/>
    </location>
</feature>
<dbReference type="NCBIfam" id="TIGR02854">
    <property type="entry name" value="spore_II_GA"/>
    <property type="match status" value="1"/>
</dbReference>
<reference evidence="4" key="1">
    <citation type="journal article" date="2016" name="Genome Announc.">
        <title>Draft genomes of two strains of Paenibacillus glucanolyticus with capability to degrade lignocellulose.</title>
        <authorList>
            <person name="Mathews S.L."/>
            <person name="Pawlak J."/>
            <person name="Grunden A.M."/>
        </authorList>
    </citation>
    <scope>NUCLEOTIDE SEQUENCE [LARGE SCALE GENOMIC DNA]</scope>
    <source>
        <strain evidence="4">SLM1</strain>
    </source>
</reference>
<evidence type="ECO:0000313" key="5">
    <source>
        <dbReference type="Proteomes" id="UP000076796"/>
    </source>
</evidence>